<organism evidence="5 6">
    <name type="scientific">Rubneribacter badeniensis</name>
    <dbReference type="NCBI Taxonomy" id="2070688"/>
    <lineage>
        <taxon>Bacteria</taxon>
        <taxon>Bacillati</taxon>
        <taxon>Actinomycetota</taxon>
        <taxon>Coriobacteriia</taxon>
        <taxon>Eggerthellales</taxon>
        <taxon>Eggerthellaceae</taxon>
        <taxon>Rubneribacter</taxon>
    </lineage>
</organism>
<evidence type="ECO:0000256" key="1">
    <source>
        <dbReference type="ARBA" id="ARBA00008950"/>
    </source>
</evidence>
<dbReference type="EC" id="3.1.4.-" evidence="2"/>
<dbReference type="AlphaFoldDB" id="A0A2K2U6P5"/>
<evidence type="ECO:0000313" key="4">
    <source>
        <dbReference type="EMBL" id="HJH43851.1"/>
    </source>
</evidence>
<reference evidence="4" key="3">
    <citation type="submission" date="2021-09" db="EMBL/GenBank/DDBJ databases">
        <authorList>
            <person name="Gilroy R."/>
        </authorList>
    </citation>
    <scope>NUCLEOTIDE SEQUENCE</scope>
    <source>
        <strain evidence="4">USAMLcec12-2067</strain>
    </source>
</reference>
<reference evidence="5 6" key="1">
    <citation type="journal article" date="2018" name="Int. J. Syst. Evol. Microbiol.">
        <title>Rubneribacter badeniensis gen. nov., sp. nov. and Enteroscipio rubneri gen. nov., sp. nov., new members of the Eggerthellaceae isolated from human faeces.</title>
        <authorList>
            <person name="Danylec N."/>
            <person name="Gobl A."/>
            <person name="Stoll D.A."/>
            <person name="Hetzer B."/>
            <person name="Kulling S.E."/>
            <person name="Huch M."/>
        </authorList>
    </citation>
    <scope>NUCLEOTIDE SEQUENCE [LARGE SCALE GENOMIC DNA]</scope>
    <source>
        <strain evidence="5 6">ResAG-85</strain>
    </source>
</reference>
<proteinExistence type="inferred from homology"/>
<evidence type="ECO:0000256" key="2">
    <source>
        <dbReference type="RuleBase" id="RU362039"/>
    </source>
</evidence>
<dbReference type="Gene3D" id="3.60.21.10">
    <property type="match status" value="1"/>
</dbReference>
<reference evidence="4" key="2">
    <citation type="journal article" date="2021" name="PeerJ">
        <title>Extensive microbial diversity within the chicken gut microbiome revealed by metagenomics and culture.</title>
        <authorList>
            <person name="Gilroy R."/>
            <person name="Ravi A."/>
            <person name="Getino M."/>
            <person name="Pursley I."/>
            <person name="Horton D.L."/>
            <person name="Alikhan N.F."/>
            <person name="Baker D."/>
            <person name="Gharbi K."/>
            <person name="Hall N."/>
            <person name="Watson M."/>
            <person name="Adriaenssens E.M."/>
            <person name="Foster-Nyarko E."/>
            <person name="Jarju S."/>
            <person name="Secka A."/>
            <person name="Antonio M."/>
            <person name="Oren A."/>
            <person name="Chaudhuri R.R."/>
            <person name="La Ragione R."/>
            <person name="Hildebrand F."/>
            <person name="Pallen M.J."/>
        </authorList>
    </citation>
    <scope>NUCLEOTIDE SEQUENCE</scope>
    <source>
        <strain evidence="4">USAMLcec12-2067</strain>
    </source>
</reference>
<dbReference type="SUPFAM" id="SSF56300">
    <property type="entry name" value="Metallo-dependent phosphatases"/>
    <property type="match status" value="1"/>
</dbReference>
<feature type="domain" description="Calcineurin-like phosphoesterase" evidence="3">
    <location>
        <begin position="4"/>
        <end position="152"/>
    </location>
</feature>
<dbReference type="GO" id="GO:0016787">
    <property type="term" value="F:hydrolase activity"/>
    <property type="evidence" value="ECO:0007669"/>
    <property type="project" value="UniProtKB-UniRule"/>
</dbReference>
<keyword evidence="6" id="KW-1185">Reference proteome</keyword>
<accession>A0A2K2U6P5</accession>
<evidence type="ECO:0000259" key="3">
    <source>
        <dbReference type="Pfam" id="PF12850"/>
    </source>
</evidence>
<evidence type="ECO:0000313" key="5">
    <source>
        <dbReference type="EMBL" id="PNV65981.1"/>
    </source>
</evidence>
<keyword evidence="2" id="KW-0479">Metal-binding</keyword>
<dbReference type="RefSeq" id="WP_087193857.1">
    <property type="nucleotide sequence ID" value="NZ_PPEL01000011.1"/>
</dbReference>
<comment type="similarity">
    <text evidence="1 2">Belongs to the metallophosphoesterase superfamily. YfcE family.</text>
</comment>
<sequence>MTTIGLISDTHGRLPDEALAAMADVDHIIHAGDIGGPEILHELEALAPTTAVLGNNDFDEYGARVGRFAHPVIDGVRFLVAHYPRDVRIGFNGCAGLAAGDPIPQVCVHGHTHVPELLTGAEARPASFFLCPGAPFRPRGGFPKCTGRMEVEGGRVLGVRIASFDGQTVFAVGCFDESAPAR</sequence>
<dbReference type="EMBL" id="DYZL01000183">
    <property type="protein sequence ID" value="HJH43851.1"/>
    <property type="molecule type" value="Genomic_DNA"/>
</dbReference>
<dbReference type="GO" id="GO:0046872">
    <property type="term" value="F:metal ion binding"/>
    <property type="evidence" value="ECO:0007669"/>
    <property type="project" value="UniProtKB-KW"/>
</dbReference>
<dbReference type="Proteomes" id="UP000236488">
    <property type="component" value="Unassembled WGS sequence"/>
</dbReference>
<dbReference type="Pfam" id="PF12850">
    <property type="entry name" value="Metallophos_2"/>
    <property type="match status" value="1"/>
</dbReference>
<dbReference type="NCBIfam" id="TIGR00040">
    <property type="entry name" value="yfcE"/>
    <property type="match status" value="1"/>
</dbReference>
<name>A0A2K2U6P5_9ACTN</name>
<dbReference type="InterPro" id="IPR029052">
    <property type="entry name" value="Metallo-depent_PP-like"/>
</dbReference>
<protein>
    <recommendedName>
        <fullName evidence="2">Phosphoesterase</fullName>
        <ecNumber evidence="2">3.1.4.-</ecNumber>
    </recommendedName>
</protein>
<dbReference type="InterPro" id="IPR024654">
    <property type="entry name" value="Calcineurin-like_PHP_lpxH"/>
</dbReference>
<gene>
    <name evidence="5" type="ORF">C2L80_03690</name>
    <name evidence="4" type="ORF">K8V16_08630</name>
</gene>
<dbReference type="InterPro" id="IPR000979">
    <property type="entry name" value="Phosphodiesterase_MJ0936/Vps29"/>
</dbReference>
<evidence type="ECO:0000313" key="6">
    <source>
        <dbReference type="Proteomes" id="UP000236488"/>
    </source>
</evidence>
<dbReference type="EMBL" id="PPEL01000011">
    <property type="protein sequence ID" value="PNV65981.1"/>
    <property type="molecule type" value="Genomic_DNA"/>
</dbReference>
<comment type="cofactor">
    <cofactor evidence="2">
        <name>a divalent metal cation</name>
        <dbReference type="ChEBI" id="CHEBI:60240"/>
    </cofactor>
</comment>
<dbReference type="Proteomes" id="UP000789325">
    <property type="component" value="Unassembled WGS sequence"/>
</dbReference>
<comment type="caution">
    <text evidence="5">The sequence shown here is derived from an EMBL/GenBank/DDBJ whole genome shotgun (WGS) entry which is preliminary data.</text>
</comment>